<name>A0A9K3GSD7_9EUKA</name>
<comment type="caution">
    <text evidence="1">The sequence shown here is derived from an EMBL/GenBank/DDBJ whole genome shotgun (WGS) entry which is preliminary data.</text>
</comment>
<feature type="non-terminal residue" evidence="1">
    <location>
        <position position="1"/>
    </location>
</feature>
<accession>A0A9K3GSD7</accession>
<dbReference type="EMBL" id="BDIP01011327">
    <property type="protein sequence ID" value="GIQ93060.1"/>
    <property type="molecule type" value="Genomic_DNA"/>
</dbReference>
<feature type="non-terminal residue" evidence="1">
    <location>
        <position position="85"/>
    </location>
</feature>
<dbReference type="AlphaFoldDB" id="A0A9K3GSD7"/>
<organism evidence="1 2">
    <name type="scientific">Kipferlia bialata</name>
    <dbReference type="NCBI Taxonomy" id="797122"/>
    <lineage>
        <taxon>Eukaryota</taxon>
        <taxon>Metamonada</taxon>
        <taxon>Carpediemonas-like organisms</taxon>
        <taxon>Kipferlia</taxon>
    </lineage>
</organism>
<protein>
    <submittedName>
        <fullName evidence="1">Uncharacterized protein</fullName>
    </submittedName>
</protein>
<sequence>AESFNSGVRELYAAALAIINSQGDIEACMLGLRDLDPPDTTLCDEVDTEAKGVLQMLQYLAPRQTECRALVSEYKALPTVSDTDI</sequence>
<keyword evidence="2" id="KW-1185">Reference proteome</keyword>
<evidence type="ECO:0000313" key="1">
    <source>
        <dbReference type="EMBL" id="GIQ93060.1"/>
    </source>
</evidence>
<evidence type="ECO:0000313" key="2">
    <source>
        <dbReference type="Proteomes" id="UP000265618"/>
    </source>
</evidence>
<reference evidence="1 2" key="1">
    <citation type="journal article" date="2018" name="PLoS ONE">
        <title>The draft genome of Kipferlia bialata reveals reductive genome evolution in fornicate parasites.</title>
        <authorList>
            <person name="Tanifuji G."/>
            <person name="Takabayashi S."/>
            <person name="Kume K."/>
            <person name="Takagi M."/>
            <person name="Nakayama T."/>
            <person name="Kamikawa R."/>
            <person name="Inagaki Y."/>
            <person name="Hashimoto T."/>
        </authorList>
    </citation>
    <scope>NUCLEOTIDE SEQUENCE [LARGE SCALE GENOMIC DNA]</scope>
    <source>
        <strain evidence="1">NY0173</strain>
    </source>
</reference>
<gene>
    <name evidence="1" type="ORF">KIPB_017243</name>
</gene>
<proteinExistence type="predicted"/>
<dbReference type="Proteomes" id="UP000265618">
    <property type="component" value="Unassembled WGS sequence"/>
</dbReference>